<dbReference type="AlphaFoldDB" id="A0A8S1JMB8"/>
<dbReference type="Proteomes" id="UP000688137">
    <property type="component" value="Unassembled WGS sequence"/>
</dbReference>
<protein>
    <submittedName>
        <fullName evidence="2">Uncharacterized protein</fullName>
    </submittedName>
</protein>
<evidence type="ECO:0000313" key="2">
    <source>
        <dbReference type="EMBL" id="CAD8043254.1"/>
    </source>
</evidence>
<accession>A0A8S1JMB8</accession>
<dbReference type="PANTHER" id="PTHR31449:SF3">
    <property type="entry name" value="UPF0598 PROTEIN C8ORF82"/>
    <property type="match status" value="1"/>
</dbReference>
<proteinExistence type="inferred from homology"/>
<dbReference type="InterPro" id="IPR028108">
    <property type="entry name" value="DUF4505"/>
</dbReference>
<sequence>MNKIKYRMSVFNRDYFMFIDHKGFLYLEETEPKNFTSCIKDVRFFQFFYKNLTKNKTGRHADYRYVSKCWGEFNFVKVQSTPIIYNDIQLVDNQWKIIAQNGYSENFEANQLFIKDNLLYYKVSLNDLEFGILSTDLAIKLGDNINEYNTFKWDNNVYQL</sequence>
<keyword evidence="3" id="KW-1185">Reference proteome</keyword>
<dbReference type="OMA" id="RRIYFYR"/>
<dbReference type="EMBL" id="CAJJDM010000001">
    <property type="protein sequence ID" value="CAD8043254.1"/>
    <property type="molecule type" value="Genomic_DNA"/>
</dbReference>
<reference evidence="2" key="1">
    <citation type="submission" date="2021-01" db="EMBL/GenBank/DDBJ databases">
        <authorList>
            <consortium name="Genoscope - CEA"/>
            <person name="William W."/>
        </authorList>
    </citation>
    <scope>NUCLEOTIDE SEQUENCE</scope>
</reference>
<comment type="similarity">
    <text evidence="1">Belongs to the UPF0598 family.</text>
</comment>
<gene>
    <name evidence="2" type="ORF">PPRIM_AZ9-3.1.T0040478</name>
</gene>
<comment type="caution">
    <text evidence="2">The sequence shown here is derived from an EMBL/GenBank/DDBJ whole genome shotgun (WGS) entry which is preliminary data.</text>
</comment>
<dbReference type="Pfam" id="PF14956">
    <property type="entry name" value="DUF4505"/>
    <property type="match status" value="1"/>
</dbReference>
<organism evidence="2 3">
    <name type="scientific">Paramecium primaurelia</name>
    <dbReference type="NCBI Taxonomy" id="5886"/>
    <lineage>
        <taxon>Eukaryota</taxon>
        <taxon>Sar</taxon>
        <taxon>Alveolata</taxon>
        <taxon>Ciliophora</taxon>
        <taxon>Intramacronucleata</taxon>
        <taxon>Oligohymenophorea</taxon>
        <taxon>Peniculida</taxon>
        <taxon>Parameciidae</taxon>
        <taxon>Paramecium</taxon>
    </lineage>
</organism>
<evidence type="ECO:0000256" key="1">
    <source>
        <dbReference type="ARBA" id="ARBA00006322"/>
    </source>
</evidence>
<evidence type="ECO:0000313" key="3">
    <source>
        <dbReference type="Proteomes" id="UP000688137"/>
    </source>
</evidence>
<name>A0A8S1JMB8_PARPR</name>
<dbReference type="PANTHER" id="PTHR31449">
    <property type="entry name" value="UPF0598 PROTEIN C8ORF82"/>
    <property type="match status" value="1"/>
</dbReference>